<dbReference type="InterPro" id="IPR039426">
    <property type="entry name" value="TonB-dep_rcpt-like"/>
</dbReference>
<evidence type="ECO:0000256" key="3">
    <source>
        <dbReference type="ARBA" id="ARBA00022448"/>
    </source>
</evidence>
<keyword evidence="4 10" id="KW-1134">Transmembrane beta strand</keyword>
<evidence type="ECO:0000256" key="7">
    <source>
        <dbReference type="ARBA" id="ARBA00023136"/>
    </source>
</evidence>
<evidence type="ECO:0000256" key="2">
    <source>
        <dbReference type="ARBA" id="ARBA00009810"/>
    </source>
</evidence>
<evidence type="ECO:0000256" key="11">
    <source>
        <dbReference type="RuleBase" id="RU003357"/>
    </source>
</evidence>
<dbReference type="PANTHER" id="PTHR40980:SF4">
    <property type="entry name" value="TONB-DEPENDENT RECEPTOR-LIKE BETA-BARREL DOMAIN-CONTAINING PROTEIN"/>
    <property type="match status" value="1"/>
</dbReference>
<keyword evidence="6 11" id="KW-0798">TonB box</keyword>
<feature type="domain" description="TonB-dependent receptor-like beta-barrel" evidence="12">
    <location>
        <begin position="364"/>
        <end position="816"/>
    </location>
</feature>
<dbReference type="PROSITE" id="PS52016">
    <property type="entry name" value="TONB_DEPENDENT_REC_3"/>
    <property type="match status" value="1"/>
</dbReference>
<comment type="caution">
    <text evidence="14">The sequence shown here is derived from an EMBL/GenBank/DDBJ whole genome shotgun (WGS) entry which is preliminary data.</text>
</comment>
<evidence type="ECO:0000313" key="14">
    <source>
        <dbReference type="EMBL" id="MYN29504.1"/>
    </source>
</evidence>
<evidence type="ECO:0000256" key="5">
    <source>
        <dbReference type="ARBA" id="ARBA00022692"/>
    </source>
</evidence>
<dbReference type="InterPro" id="IPR010104">
    <property type="entry name" value="TonB_rcpt_bac"/>
</dbReference>
<evidence type="ECO:0000259" key="13">
    <source>
        <dbReference type="Pfam" id="PF07715"/>
    </source>
</evidence>
<dbReference type="InterPro" id="IPR037066">
    <property type="entry name" value="Plug_dom_sf"/>
</dbReference>
<evidence type="ECO:0000256" key="9">
    <source>
        <dbReference type="ARBA" id="ARBA00023237"/>
    </source>
</evidence>
<keyword evidence="5 10" id="KW-0812">Transmembrane</keyword>
<evidence type="ECO:0000256" key="10">
    <source>
        <dbReference type="PROSITE-ProRule" id="PRU01360"/>
    </source>
</evidence>
<protein>
    <submittedName>
        <fullName evidence="14">TonB-dependent receptor</fullName>
    </submittedName>
</protein>
<comment type="similarity">
    <text evidence="2 10 11">Belongs to the TonB-dependent receptor family.</text>
</comment>
<evidence type="ECO:0000259" key="12">
    <source>
        <dbReference type="Pfam" id="PF00593"/>
    </source>
</evidence>
<keyword evidence="15" id="KW-1185">Reference proteome</keyword>
<reference evidence="14 15" key="1">
    <citation type="submission" date="2019-12" db="EMBL/GenBank/DDBJ databases">
        <title>Novel species isolated from a subtropical stream in China.</title>
        <authorList>
            <person name="Lu H."/>
        </authorList>
    </citation>
    <scope>NUCLEOTIDE SEQUENCE [LARGE SCALE GENOMIC DNA]</scope>
    <source>
        <strain evidence="14 15">CY42W</strain>
    </source>
</reference>
<keyword evidence="7 10" id="KW-0472">Membrane</keyword>
<dbReference type="Proteomes" id="UP000642144">
    <property type="component" value="Unassembled WGS sequence"/>
</dbReference>
<organism evidence="14 15">
    <name type="scientific">Duganella levis</name>
    <dbReference type="NCBI Taxonomy" id="2692169"/>
    <lineage>
        <taxon>Bacteria</taxon>
        <taxon>Pseudomonadati</taxon>
        <taxon>Pseudomonadota</taxon>
        <taxon>Betaproteobacteria</taxon>
        <taxon>Burkholderiales</taxon>
        <taxon>Oxalobacteraceae</taxon>
        <taxon>Telluria group</taxon>
        <taxon>Duganella</taxon>
    </lineage>
</organism>
<dbReference type="NCBIfam" id="TIGR01782">
    <property type="entry name" value="TonB-Xanth-Caul"/>
    <property type="match status" value="1"/>
</dbReference>
<dbReference type="Gene3D" id="2.170.130.10">
    <property type="entry name" value="TonB-dependent receptor, plug domain"/>
    <property type="match status" value="1"/>
</dbReference>
<dbReference type="EMBL" id="WWCT01000023">
    <property type="protein sequence ID" value="MYN29504.1"/>
    <property type="molecule type" value="Genomic_DNA"/>
</dbReference>
<dbReference type="Gene3D" id="2.40.170.20">
    <property type="entry name" value="TonB-dependent receptor, beta-barrel domain"/>
    <property type="match status" value="1"/>
</dbReference>
<keyword evidence="8 14" id="KW-0675">Receptor</keyword>
<gene>
    <name evidence="14" type="ORF">GTP69_24185</name>
</gene>
<keyword evidence="3 10" id="KW-0813">Transport</keyword>
<evidence type="ECO:0000256" key="6">
    <source>
        <dbReference type="ARBA" id="ARBA00023077"/>
    </source>
</evidence>
<comment type="subcellular location">
    <subcellularLocation>
        <location evidence="1 10">Cell outer membrane</location>
        <topology evidence="1 10">Multi-pass membrane protein</topology>
    </subcellularLocation>
</comment>
<proteinExistence type="inferred from homology"/>
<keyword evidence="9 10" id="KW-0998">Cell outer membrane</keyword>
<evidence type="ECO:0000256" key="8">
    <source>
        <dbReference type="ARBA" id="ARBA00023170"/>
    </source>
</evidence>
<feature type="domain" description="TonB-dependent receptor plug" evidence="13">
    <location>
        <begin position="39"/>
        <end position="148"/>
    </location>
</feature>
<dbReference type="InterPro" id="IPR036942">
    <property type="entry name" value="Beta-barrel_TonB_sf"/>
</dbReference>
<dbReference type="InterPro" id="IPR012910">
    <property type="entry name" value="Plug_dom"/>
</dbReference>
<dbReference type="Pfam" id="PF07715">
    <property type="entry name" value="Plug"/>
    <property type="match status" value="1"/>
</dbReference>
<evidence type="ECO:0000256" key="1">
    <source>
        <dbReference type="ARBA" id="ARBA00004571"/>
    </source>
</evidence>
<evidence type="ECO:0000313" key="15">
    <source>
        <dbReference type="Proteomes" id="UP000642144"/>
    </source>
</evidence>
<dbReference type="PANTHER" id="PTHR40980">
    <property type="entry name" value="PLUG DOMAIN-CONTAINING PROTEIN"/>
    <property type="match status" value="1"/>
</dbReference>
<dbReference type="InterPro" id="IPR000531">
    <property type="entry name" value="Beta-barrel_TonB"/>
</dbReference>
<name>A0ABW9W7D2_9BURK</name>
<dbReference type="SUPFAM" id="SSF56935">
    <property type="entry name" value="Porins"/>
    <property type="match status" value="1"/>
</dbReference>
<accession>A0ABW9W7D2</accession>
<evidence type="ECO:0000256" key="4">
    <source>
        <dbReference type="ARBA" id="ARBA00022452"/>
    </source>
</evidence>
<dbReference type="Pfam" id="PF00593">
    <property type="entry name" value="TonB_dep_Rec_b-barrel"/>
    <property type="match status" value="1"/>
</dbReference>
<sequence>MLPAHAADGADQAPTNDAIQVIVVDAQRATNTIARQAQEQAPNLVNLMTAAEMRKLPDVNIAESVRRIPGISLETDTGEGRFINIRGLDADLNSTTFGGLRLPPSNNASPFGGGRAVALDAIPTGLVGAITVTKSNLPEQDAEALGGTIEITPKTAPRNGKPFVEARIGSGRETLRGTNIADLSLTAGTRFGGAALVPGGVDAVADHPFSIVVTAAYYEDKRGVDDVEPAFLDDGVHGPLAYAGWDQRWYQYHRRRHGVGVDLGYQPNARDSYYLRGFDAGYTESVLRQRLTVTPDGAPVTTANGLIDGLGANGFDKTLRDEQETINNKVFMAGGKNILEHAVLDYRLGYTRGSYNKAHDYNSDFNYTPGSDATVSYNNGGPGNVPAFTVNGADYLNPANYTLVKFQNSTTDISDHEWSLAGNLKWDTRLGAYDEESFKVGAGARLRKRVVHGQPYSFDNLPALPLTAASGGSNVTFYNGHYQNGPQMTPGLLQNLYGSQQVVSAGDAENAALQYLQDKENIYAAYGQYQMRAGALGVTGGVRVEATRANYAANSKGTDANGNTLIQPDNRDRNYANWFPSVQARYELDDSTLLRAAFSSTIARPGFSQVSASLNIDPGANTVTKGNPDLKPTTAHSFDLSFERYLPNAGIASVGVFDKEISNYIAASQTTQTFPNDGLFAGFVGAAHVYSFANVGKSSVRGMELNYEQRFTTLPGWLSGLGASANYTFVDSRFEIRPGEHSTLPSTSRNTVNAAVFYEAGPWNLRLGMYTLSRNLWAIGASAAQDVYSERRTSYDFGGAYALNKHVSVYLNAKNLSNTPLKFAEGTSNRTIQREFYGPTYQAGVNLSY</sequence>